<feature type="compositionally biased region" description="Polar residues" evidence="1">
    <location>
        <begin position="1"/>
        <end position="11"/>
    </location>
</feature>
<protein>
    <recommendedName>
        <fullName evidence="3">Reverse transcriptase domain-containing protein</fullName>
    </recommendedName>
</protein>
<evidence type="ECO:0000256" key="1">
    <source>
        <dbReference type="SAM" id="MobiDB-lite"/>
    </source>
</evidence>
<sequence>MGYEHFSTTSKTESDEVTDSSVKNLLPISRECEVTSDGKNECDVPVCENSPIFDDHSEILSNFNDDDISSDDNAFEDIKYVEASPLDPELVSLEGENNERLTSVVMKNTSDNSTNDPLLEEVDLFLASDNSIAPGIENFGYDSKGDIRFLKKLLVDDSIPLPENDSSNFDHQDNSPSFPCPPPEPSDVEFDFEPNSGELISAVMNNIKDECFDSG</sequence>
<dbReference type="EMBL" id="BKCJ010004114">
    <property type="protein sequence ID" value="GEU59118.1"/>
    <property type="molecule type" value="Genomic_DNA"/>
</dbReference>
<evidence type="ECO:0008006" key="3">
    <source>
        <dbReference type="Google" id="ProtNLM"/>
    </source>
</evidence>
<dbReference type="AlphaFoldDB" id="A0A6L2LBR6"/>
<feature type="region of interest" description="Disordered" evidence="1">
    <location>
        <begin position="163"/>
        <end position="193"/>
    </location>
</feature>
<proteinExistence type="predicted"/>
<evidence type="ECO:0000313" key="2">
    <source>
        <dbReference type="EMBL" id="GEU59118.1"/>
    </source>
</evidence>
<comment type="caution">
    <text evidence="2">The sequence shown here is derived from an EMBL/GenBank/DDBJ whole genome shotgun (WGS) entry which is preliminary data.</text>
</comment>
<reference evidence="2" key="1">
    <citation type="journal article" date="2019" name="Sci. Rep.">
        <title>Draft genome of Tanacetum cinerariifolium, the natural source of mosquito coil.</title>
        <authorList>
            <person name="Yamashiro T."/>
            <person name="Shiraishi A."/>
            <person name="Satake H."/>
            <person name="Nakayama K."/>
        </authorList>
    </citation>
    <scope>NUCLEOTIDE SEQUENCE</scope>
</reference>
<feature type="region of interest" description="Disordered" evidence="1">
    <location>
        <begin position="1"/>
        <end position="23"/>
    </location>
</feature>
<gene>
    <name evidence="2" type="ORF">Tci_031096</name>
</gene>
<accession>A0A6L2LBR6</accession>
<name>A0A6L2LBR6_TANCI</name>
<organism evidence="2">
    <name type="scientific">Tanacetum cinerariifolium</name>
    <name type="common">Dalmatian daisy</name>
    <name type="synonym">Chrysanthemum cinerariifolium</name>
    <dbReference type="NCBI Taxonomy" id="118510"/>
    <lineage>
        <taxon>Eukaryota</taxon>
        <taxon>Viridiplantae</taxon>
        <taxon>Streptophyta</taxon>
        <taxon>Embryophyta</taxon>
        <taxon>Tracheophyta</taxon>
        <taxon>Spermatophyta</taxon>
        <taxon>Magnoliopsida</taxon>
        <taxon>eudicotyledons</taxon>
        <taxon>Gunneridae</taxon>
        <taxon>Pentapetalae</taxon>
        <taxon>asterids</taxon>
        <taxon>campanulids</taxon>
        <taxon>Asterales</taxon>
        <taxon>Asteraceae</taxon>
        <taxon>Asteroideae</taxon>
        <taxon>Anthemideae</taxon>
        <taxon>Anthemidinae</taxon>
        <taxon>Tanacetum</taxon>
    </lineage>
</organism>